<sequence>MPLATPLVMRSFVHCSSATGDTTEVTTPLAANKVDSMSFICCTLFVVNKSTSVEPAGTVNSEITVSPPNNV</sequence>
<organism evidence="2">
    <name type="scientific">freshwater metagenome</name>
    <dbReference type="NCBI Taxonomy" id="449393"/>
    <lineage>
        <taxon>unclassified sequences</taxon>
        <taxon>metagenomes</taxon>
        <taxon>ecological metagenomes</taxon>
    </lineage>
</organism>
<dbReference type="EMBL" id="CAFBIY010000008">
    <property type="protein sequence ID" value="CAB4846578.1"/>
    <property type="molecule type" value="Genomic_DNA"/>
</dbReference>
<reference evidence="2" key="1">
    <citation type="submission" date="2020-05" db="EMBL/GenBank/DDBJ databases">
        <authorList>
            <person name="Chiriac C."/>
            <person name="Salcher M."/>
            <person name="Ghai R."/>
            <person name="Kavagutti S V."/>
        </authorList>
    </citation>
    <scope>NUCLEOTIDE SEQUENCE</scope>
</reference>
<name>A0A6J7BQW5_9ZZZZ</name>
<evidence type="ECO:0000313" key="1">
    <source>
        <dbReference type="EMBL" id="CAB4815743.1"/>
    </source>
</evidence>
<protein>
    <submittedName>
        <fullName evidence="2">Unannotated protein</fullName>
    </submittedName>
</protein>
<proteinExistence type="predicted"/>
<dbReference type="EMBL" id="CAFAAV010000064">
    <property type="protein sequence ID" value="CAB4815743.1"/>
    <property type="molecule type" value="Genomic_DNA"/>
</dbReference>
<evidence type="ECO:0000313" key="2">
    <source>
        <dbReference type="EMBL" id="CAB4846578.1"/>
    </source>
</evidence>
<dbReference type="AlphaFoldDB" id="A0A6J7BQW5"/>
<gene>
    <name evidence="1" type="ORF">UFOPK3099_01053</name>
    <name evidence="2" type="ORF">UFOPK3267_00272</name>
</gene>
<accession>A0A6J7BQW5</accession>